<feature type="region of interest" description="Disordered" evidence="1">
    <location>
        <begin position="1"/>
        <end position="55"/>
    </location>
</feature>
<keyword evidence="2" id="KW-1133">Transmembrane helix</keyword>
<reference evidence="3 4" key="1">
    <citation type="submission" date="2016-07" db="EMBL/GenBank/DDBJ databases">
        <title>Pervasive Adenine N6-methylation of Active Genes in Fungi.</title>
        <authorList>
            <consortium name="DOE Joint Genome Institute"/>
            <person name="Mondo S.J."/>
            <person name="Dannebaum R.O."/>
            <person name="Kuo R.C."/>
            <person name="Labutti K."/>
            <person name="Haridas S."/>
            <person name="Kuo A."/>
            <person name="Salamov A."/>
            <person name="Ahrendt S.R."/>
            <person name="Lipzen A."/>
            <person name="Sullivan W."/>
            <person name="Andreopoulos W.B."/>
            <person name="Clum A."/>
            <person name="Lindquist E."/>
            <person name="Daum C."/>
            <person name="Ramamoorthy G.K."/>
            <person name="Gryganskyi A."/>
            <person name="Culley D."/>
            <person name="Magnuson J.K."/>
            <person name="James T.Y."/>
            <person name="O'Malley M.A."/>
            <person name="Stajich J.E."/>
            <person name="Spatafora J.W."/>
            <person name="Visel A."/>
            <person name="Grigoriev I.V."/>
        </authorList>
    </citation>
    <scope>NUCLEOTIDE SEQUENCE [LARGE SCALE GENOMIC DNA]</scope>
    <source>
        <strain evidence="3 4">NRRL 3116</strain>
    </source>
</reference>
<gene>
    <name evidence="3" type="ORF">BCR41DRAFT_178061</name>
</gene>
<evidence type="ECO:0000313" key="4">
    <source>
        <dbReference type="Proteomes" id="UP000193648"/>
    </source>
</evidence>
<evidence type="ECO:0000256" key="1">
    <source>
        <dbReference type="SAM" id="MobiDB-lite"/>
    </source>
</evidence>
<proteinExistence type="predicted"/>
<dbReference type="EMBL" id="MCFF01000005">
    <property type="protein sequence ID" value="ORZ26892.1"/>
    <property type="molecule type" value="Genomic_DNA"/>
</dbReference>
<dbReference type="OrthoDB" id="2401697at2759"/>
<dbReference type="Proteomes" id="UP000193648">
    <property type="component" value="Unassembled WGS sequence"/>
</dbReference>
<sequence length="722" mass="82065">MKHNIQSIFPPTTSSNSDSEDLYGESETEERPHSPNSEPISHLSDNDDPTRSLSVSPILRVSHGDDAHSDSDLEDEDNNLASYSLLSQDFNQNSVSQRERGGYRVQDDFFLVEQSDFEPSSRPHSSLSCHLEHGRPEDPMHFIYPSMALSSAQGALNELSDETKGGISNNDKLSFLDRESHIPTHDLVSGIDSSLETISGTCQASLPGASQEAQPILITNTDPKTSLAQSPVNTAVVEGQHVVFTEVPAENTSMASSLPMDLHETEVVGSQNEKILTAADIPADVSDELSDHISIRPTWNLLIALRAIGLVLFLMLAGILAANYRRQSIKPAHVKVDIIEYPEDSLAAYISLSVYTASLKQVNHPGQSPGFHIRVLEDSRPMSLDEAPAHLSCTFDEPAVKCQWAGSCQVYIGVKQGQLPKGCSDRTYYLHLWFANGTRAWDSSPEIFTDSEESRRKSSNCRKRPFFRNYFKDSDYYDDFIAFFNQWRELQNITTKASGPWRDLSLNNILPTIPKLQDAARIAEECRLKSYNYLVNALQYCKSAPGLMLDLITRGFEWVWINAERTTNHISLTVQKVVNQAKHRLGFYSYQKRSSWHLKKQIWVLQKTVKDKFDKLPVGSIIHKMDETLMDMEDNLESLLHSKQVKAVMKRLYMDEIQHWMEELADEVEIRVKRAKRNLRRKVNKFKATPTGDKLVRKARAIQEDVKWLWRDFLQWRMQHLR</sequence>
<dbReference type="AlphaFoldDB" id="A0A1Y2H1G4"/>
<keyword evidence="4" id="KW-1185">Reference proteome</keyword>
<evidence type="ECO:0000256" key="2">
    <source>
        <dbReference type="SAM" id="Phobius"/>
    </source>
</evidence>
<feature type="compositionally biased region" description="Polar residues" evidence="1">
    <location>
        <begin position="1"/>
        <end position="17"/>
    </location>
</feature>
<feature type="transmembrane region" description="Helical" evidence="2">
    <location>
        <begin position="299"/>
        <end position="322"/>
    </location>
</feature>
<dbReference type="InParanoid" id="A0A1Y2H1G4"/>
<organism evidence="3 4">
    <name type="scientific">Lobosporangium transversale</name>
    <dbReference type="NCBI Taxonomy" id="64571"/>
    <lineage>
        <taxon>Eukaryota</taxon>
        <taxon>Fungi</taxon>
        <taxon>Fungi incertae sedis</taxon>
        <taxon>Mucoromycota</taxon>
        <taxon>Mortierellomycotina</taxon>
        <taxon>Mortierellomycetes</taxon>
        <taxon>Mortierellales</taxon>
        <taxon>Mortierellaceae</taxon>
        <taxon>Lobosporangium</taxon>
    </lineage>
</organism>
<name>A0A1Y2H1G4_9FUNG</name>
<dbReference type="GeneID" id="33561594"/>
<evidence type="ECO:0000313" key="3">
    <source>
        <dbReference type="EMBL" id="ORZ26892.1"/>
    </source>
</evidence>
<feature type="compositionally biased region" description="Acidic residues" evidence="1">
    <location>
        <begin position="18"/>
        <end position="28"/>
    </location>
</feature>
<keyword evidence="2" id="KW-0472">Membrane</keyword>
<dbReference type="RefSeq" id="XP_021884639.1">
    <property type="nucleotide sequence ID" value="XM_022019749.1"/>
</dbReference>
<comment type="caution">
    <text evidence="3">The sequence shown here is derived from an EMBL/GenBank/DDBJ whole genome shotgun (WGS) entry which is preliminary data.</text>
</comment>
<protein>
    <submittedName>
        <fullName evidence="3">Uncharacterized protein</fullName>
    </submittedName>
</protein>
<keyword evidence="2" id="KW-0812">Transmembrane</keyword>
<accession>A0A1Y2H1G4</accession>